<gene>
    <name evidence="1" type="ORF">KC19_8G047900</name>
</gene>
<keyword evidence="2" id="KW-1185">Reference proteome</keyword>
<name>A0A8T0H3H4_CERPU</name>
<dbReference type="EMBL" id="CM026429">
    <property type="protein sequence ID" value="KAG0563642.1"/>
    <property type="molecule type" value="Genomic_DNA"/>
</dbReference>
<evidence type="ECO:0000313" key="1">
    <source>
        <dbReference type="EMBL" id="KAG0563642.1"/>
    </source>
</evidence>
<evidence type="ECO:0000313" key="2">
    <source>
        <dbReference type="Proteomes" id="UP000822688"/>
    </source>
</evidence>
<sequence>MNAGCECHAKECSEHVIYLAARMQHGTERSRESASQNEFRCECSNTGFLAEWKVVLGFGVSTQCRHCVL</sequence>
<comment type="caution">
    <text evidence="1">The sequence shown here is derived from an EMBL/GenBank/DDBJ whole genome shotgun (WGS) entry which is preliminary data.</text>
</comment>
<protein>
    <submittedName>
        <fullName evidence="1">Uncharacterized protein</fullName>
    </submittedName>
</protein>
<organism evidence="1 2">
    <name type="scientific">Ceratodon purpureus</name>
    <name type="common">Fire moss</name>
    <name type="synonym">Dicranum purpureum</name>
    <dbReference type="NCBI Taxonomy" id="3225"/>
    <lineage>
        <taxon>Eukaryota</taxon>
        <taxon>Viridiplantae</taxon>
        <taxon>Streptophyta</taxon>
        <taxon>Embryophyta</taxon>
        <taxon>Bryophyta</taxon>
        <taxon>Bryophytina</taxon>
        <taxon>Bryopsida</taxon>
        <taxon>Dicranidae</taxon>
        <taxon>Pseudoditrichales</taxon>
        <taxon>Ditrichaceae</taxon>
        <taxon>Ceratodon</taxon>
    </lineage>
</organism>
<accession>A0A8T0H3H4</accession>
<proteinExistence type="predicted"/>
<dbReference type="Proteomes" id="UP000822688">
    <property type="component" value="Chromosome 8"/>
</dbReference>
<reference evidence="1" key="1">
    <citation type="submission" date="2020-06" db="EMBL/GenBank/DDBJ databases">
        <title>WGS assembly of Ceratodon purpureus strain R40.</title>
        <authorList>
            <person name="Carey S.B."/>
            <person name="Jenkins J."/>
            <person name="Shu S."/>
            <person name="Lovell J.T."/>
            <person name="Sreedasyam A."/>
            <person name="Maumus F."/>
            <person name="Tiley G.P."/>
            <person name="Fernandez-Pozo N."/>
            <person name="Barry K."/>
            <person name="Chen C."/>
            <person name="Wang M."/>
            <person name="Lipzen A."/>
            <person name="Daum C."/>
            <person name="Saski C.A."/>
            <person name="Payton A.C."/>
            <person name="Mcbreen J.C."/>
            <person name="Conrad R.E."/>
            <person name="Kollar L.M."/>
            <person name="Olsson S."/>
            <person name="Huttunen S."/>
            <person name="Landis J.B."/>
            <person name="Wickett N.J."/>
            <person name="Johnson M.G."/>
            <person name="Rensing S.A."/>
            <person name="Grimwood J."/>
            <person name="Schmutz J."/>
            <person name="Mcdaniel S.F."/>
        </authorList>
    </citation>
    <scope>NUCLEOTIDE SEQUENCE</scope>
    <source>
        <strain evidence="1">R40</strain>
    </source>
</reference>
<dbReference type="AlphaFoldDB" id="A0A8T0H3H4"/>